<protein>
    <submittedName>
        <fullName evidence="1">Uncharacterized protein</fullName>
    </submittedName>
</protein>
<proteinExistence type="predicted"/>
<accession>A0A0G1HKG8</accession>
<dbReference type="EMBL" id="LCIB01000008">
    <property type="protein sequence ID" value="KKT47425.1"/>
    <property type="molecule type" value="Genomic_DNA"/>
</dbReference>
<dbReference type="AlphaFoldDB" id="A0A0G1HKG8"/>
<evidence type="ECO:0000313" key="1">
    <source>
        <dbReference type="EMBL" id="KKT47425.1"/>
    </source>
</evidence>
<evidence type="ECO:0000313" key="2">
    <source>
        <dbReference type="Proteomes" id="UP000034063"/>
    </source>
</evidence>
<name>A0A0G1HKG8_9BACT</name>
<organism evidence="1 2">
    <name type="scientific">Candidatus Gottesmanbacteria bacterium GW2011_GWA2_44_17</name>
    <dbReference type="NCBI Taxonomy" id="1618444"/>
    <lineage>
        <taxon>Bacteria</taxon>
        <taxon>Candidatus Gottesmaniibacteriota</taxon>
    </lineage>
</organism>
<dbReference type="Proteomes" id="UP000034063">
    <property type="component" value="Unassembled WGS sequence"/>
</dbReference>
<gene>
    <name evidence="1" type="ORF">UW37_C0008G0025</name>
</gene>
<comment type="caution">
    <text evidence="1">The sequence shown here is derived from an EMBL/GenBank/DDBJ whole genome shotgun (WGS) entry which is preliminary data.</text>
</comment>
<reference evidence="1 2" key="1">
    <citation type="journal article" date="2015" name="Nature">
        <title>rRNA introns, odd ribosomes, and small enigmatic genomes across a large radiation of phyla.</title>
        <authorList>
            <person name="Brown C.T."/>
            <person name="Hug L.A."/>
            <person name="Thomas B.C."/>
            <person name="Sharon I."/>
            <person name="Castelle C.J."/>
            <person name="Singh A."/>
            <person name="Wilkins M.J."/>
            <person name="Williams K.H."/>
            <person name="Banfield J.F."/>
        </authorList>
    </citation>
    <scope>NUCLEOTIDE SEQUENCE [LARGE SCALE GENOMIC DNA]</scope>
</reference>
<sequence>MKIEDLSKLKIDIQTKDDTSFLELAIFFDKPEFLQMLPQFRKDYGIDPLIKSDKFYDKIDELASKTVKIKGS</sequence>